<feature type="region of interest" description="Disordered" evidence="1">
    <location>
        <begin position="1"/>
        <end position="70"/>
    </location>
</feature>
<accession>A0A3M2M3C2</accession>
<feature type="non-terminal residue" evidence="2">
    <location>
        <position position="190"/>
    </location>
</feature>
<feature type="compositionally biased region" description="Gly residues" evidence="1">
    <location>
        <begin position="174"/>
        <end position="183"/>
    </location>
</feature>
<evidence type="ECO:0000313" key="2">
    <source>
        <dbReference type="EMBL" id="RMI42975.1"/>
    </source>
</evidence>
<organism evidence="2 3">
    <name type="scientific">Streptomyces triticirhizae</name>
    <dbReference type="NCBI Taxonomy" id="2483353"/>
    <lineage>
        <taxon>Bacteria</taxon>
        <taxon>Bacillati</taxon>
        <taxon>Actinomycetota</taxon>
        <taxon>Actinomycetes</taxon>
        <taxon>Kitasatosporales</taxon>
        <taxon>Streptomycetaceae</taxon>
        <taxon>Streptomyces</taxon>
    </lineage>
</organism>
<feature type="compositionally biased region" description="Basic and acidic residues" evidence="1">
    <location>
        <begin position="137"/>
        <end position="159"/>
    </location>
</feature>
<feature type="region of interest" description="Disordered" evidence="1">
    <location>
        <begin position="122"/>
        <end position="190"/>
    </location>
</feature>
<dbReference type="Proteomes" id="UP000278673">
    <property type="component" value="Unassembled WGS sequence"/>
</dbReference>
<dbReference type="EMBL" id="RFFJ01000029">
    <property type="protein sequence ID" value="RMI42975.1"/>
    <property type="molecule type" value="Genomic_DNA"/>
</dbReference>
<comment type="caution">
    <text evidence="2">The sequence shown here is derived from an EMBL/GenBank/DDBJ whole genome shotgun (WGS) entry which is preliminary data.</text>
</comment>
<name>A0A3M2M3C2_9ACTN</name>
<keyword evidence="3" id="KW-1185">Reference proteome</keyword>
<gene>
    <name evidence="2" type="ORF">EBN88_08075</name>
</gene>
<proteinExistence type="predicted"/>
<feature type="compositionally biased region" description="Low complexity" evidence="1">
    <location>
        <begin position="163"/>
        <end position="173"/>
    </location>
</feature>
<protein>
    <submittedName>
        <fullName evidence="2">Uncharacterized protein</fullName>
    </submittedName>
</protein>
<sequence>MNASRPGEGAAWDPHQEPYAEEPYPAAGERPGHAAADPYQAAVDALDDPLGDPLPGQRGPADHRAAPAGAFDGYPAEGYPADAYPAGEYAGGAYPAGEYAGGEYPHETYDYESAFDVFAPRAKEADPETMGLQVRPPRREHDPETVGLRRPEDLRRLADEVDAGAGSDVASGEGASGAEGGGRAARRRAA</sequence>
<dbReference type="AlphaFoldDB" id="A0A3M2M3C2"/>
<feature type="compositionally biased region" description="Low complexity" evidence="1">
    <location>
        <begin position="34"/>
        <end position="44"/>
    </location>
</feature>
<evidence type="ECO:0000256" key="1">
    <source>
        <dbReference type="SAM" id="MobiDB-lite"/>
    </source>
</evidence>
<reference evidence="2 3" key="1">
    <citation type="submission" date="2018-10" db="EMBL/GenBank/DDBJ databases">
        <title>Isolation, diversity and antifungal activity of actinobacteria from wheat.</title>
        <authorList>
            <person name="Han C."/>
        </authorList>
    </citation>
    <scope>NUCLEOTIDE SEQUENCE [LARGE SCALE GENOMIC DNA]</scope>
    <source>
        <strain evidence="2 3">NEAU-YY642</strain>
    </source>
</reference>
<evidence type="ECO:0000313" key="3">
    <source>
        <dbReference type="Proteomes" id="UP000278673"/>
    </source>
</evidence>